<dbReference type="EMBL" id="OR343189">
    <property type="protein sequence ID" value="WNL50289.1"/>
    <property type="molecule type" value="Genomic_DNA"/>
</dbReference>
<gene>
    <name evidence="1" type="ORF">MarDSR_250</name>
</gene>
<sequence length="30" mass="3418">MFAIAKRNLRFKFAKSTEGKDDTRNSAGKE</sequence>
<reference evidence="1" key="1">
    <citation type="submission" date="2023-07" db="EMBL/GenBank/DDBJ databases">
        <authorList>
            <person name="Xia Y."/>
        </authorList>
    </citation>
    <scope>NUCLEOTIDE SEQUENCE</scope>
    <source>
        <strain evidence="1">E</strain>
    </source>
</reference>
<organism evidence="1">
    <name type="scientific">Marseillevirus sp</name>
    <dbReference type="NCBI Taxonomy" id="2809551"/>
    <lineage>
        <taxon>Viruses</taxon>
        <taxon>Varidnaviria</taxon>
        <taxon>Bamfordvirae</taxon>
        <taxon>Nucleocytoviricota</taxon>
        <taxon>Megaviricetes</taxon>
        <taxon>Pimascovirales</taxon>
        <taxon>Pimascovirales incertae sedis</taxon>
        <taxon>Marseilleviridae</taxon>
        <taxon>Marseillevirus</taxon>
    </lineage>
</organism>
<evidence type="ECO:0000313" key="1">
    <source>
        <dbReference type="EMBL" id="WNL50289.1"/>
    </source>
</evidence>
<accession>A0AA96EPD3</accession>
<protein>
    <submittedName>
        <fullName evidence="1">Uncharacterized protein</fullName>
    </submittedName>
</protein>
<name>A0AA96EPD3_9VIRU</name>
<proteinExistence type="predicted"/>